<dbReference type="PANTHER" id="PTHR47932">
    <property type="entry name" value="ATPASE EXPRESSION PROTEIN 3"/>
    <property type="match status" value="1"/>
</dbReference>
<dbReference type="Pfam" id="PF01535">
    <property type="entry name" value="PPR"/>
    <property type="match status" value="2"/>
</dbReference>
<dbReference type="InterPro" id="IPR011990">
    <property type="entry name" value="TPR-like_helical_dom_sf"/>
</dbReference>
<feature type="repeat" description="PPR" evidence="2">
    <location>
        <begin position="270"/>
        <end position="304"/>
    </location>
</feature>
<dbReference type="AlphaFoldDB" id="A0A9P1DRH5"/>
<keyword evidence="6" id="KW-1185">Reference proteome</keyword>
<dbReference type="NCBIfam" id="TIGR00756">
    <property type="entry name" value="PPR"/>
    <property type="match status" value="3"/>
</dbReference>
<dbReference type="PROSITE" id="PS51375">
    <property type="entry name" value="PPR"/>
    <property type="match status" value="4"/>
</dbReference>
<comment type="caution">
    <text evidence="3">The sequence shown here is derived from an EMBL/GenBank/DDBJ whole genome shotgun (WGS) entry which is preliminary data.</text>
</comment>
<feature type="repeat" description="PPR" evidence="2">
    <location>
        <begin position="370"/>
        <end position="404"/>
    </location>
</feature>
<dbReference type="Proteomes" id="UP001152797">
    <property type="component" value="Unassembled WGS sequence"/>
</dbReference>
<dbReference type="Pfam" id="PF13812">
    <property type="entry name" value="PPR_3"/>
    <property type="match status" value="2"/>
</dbReference>
<feature type="repeat" description="PPR" evidence="2">
    <location>
        <begin position="467"/>
        <end position="501"/>
    </location>
</feature>
<sequence>MDTMRVMQRQRAEPNLVIYNSALTALGAAWRNALELVTTIATSAQQCDVVTLGAVLRSIEDWPRAFQLLSAQVWSGMDLNLVLLNSLLGRHWRWALGLNSRLVLDQTSYNSCINAAGEALPAAWCYAAVQLSSMASMACERDQISFNSAIKACQGHWNPAMKIFNSMRLKEVCPSVRSYGSSIAAAASSRHWRFALQLWQHPNIKASLISGNAVVSAFTAWTRAMELLQMLRNGLQVSTVTFGAAMAGEIRWHRALQLLREVREVRLEVTIISCNSVMNACAEESKWEMAAQLMSEIRSSRIQATVVTQNTLLLALANGAEWPRALHVASEMVKDETSYNTLIDALARGGQWEASLCILQVMFEESTKPSRISFNSAINACASDGRWSVALALLERMKKADLELNAIGLSSCVTAMGRGRQWALALELLRLRPADQPDTMSCNSAIVACGGQWWRIFELLCCIASPDLITYSSCIGSMARNANWPLAVEILRLMPKSRISPELVCYNSTFAACHRSGQWRYPLALAAQMSLDVIGFNNLIGACAQDAQWHRALGALRLLEAPNSDLPDAISFGGTIHACAKRARWNEALQLLEKLSASMLEAELITYCSCMAACNRAAQFHATLRLSIDVGPIDPMDPVLLGHCFSACVATRHAGAGLLAELTKQTLQRLAEKWRTSCASQS</sequence>
<reference evidence="4" key="2">
    <citation type="submission" date="2024-04" db="EMBL/GenBank/DDBJ databases">
        <authorList>
            <person name="Chen Y."/>
            <person name="Shah S."/>
            <person name="Dougan E. K."/>
            <person name="Thang M."/>
            <person name="Chan C."/>
        </authorList>
    </citation>
    <scope>NUCLEOTIDE SEQUENCE [LARGE SCALE GENOMIC DNA]</scope>
</reference>
<feature type="repeat" description="PPR" evidence="2">
    <location>
        <begin position="335"/>
        <end position="369"/>
    </location>
</feature>
<keyword evidence="1" id="KW-0677">Repeat</keyword>
<evidence type="ECO:0000256" key="1">
    <source>
        <dbReference type="ARBA" id="ARBA00022737"/>
    </source>
</evidence>
<accession>A0A9P1DRH5</accession>
<dbReference type="OrthoDB" id="185373at2759"/>
<evidence type="ECO:0000256" key="2">
    <source>
        <dbReference type="PROSITE-ProRule" id="PRU00708"/>
    </source>
</evidence>
<dbReference type="PANTHER" id="PTHR47932:SF44">
    <property type="entry name" value="MIOREX COMPLEX COMPONENT 1"/>
    <property type="match status" value="1"/>
</dbReference>
<name>A0A9P1DRH5_9DINO</name>
<dbReference type="Gene3D" id="1.25.40.10">
    <property type="entry name" value="Tetratricopeptide repeat domain"/>
    <property type="match status" value="4"/>
</dbReference>
<dbReference type="EMBL" id="CAMXCT010006168">
    <property type="protein sequence ID" value="CAI4014074.1"/>
    <property type="molecule type" value="Genomic_DNA"/>
</dbReference>
<reference evidence="3" key="1">
    <citation type="submission" date="2022-10" db="EMBL/GenBank/DDBJ databases">
        <authorList>
            <person name="Chen Y."/>
            <person name="Dougan E. K."/>
            <person name="Chan C."/>
            <person name="Rhodes N."/>
            <person name="Thang M."/>
        </authorList>
    </citation>
    <scope>NUCLEOTIDE SEQUENCE</scope>
</reference>
<evidence type="ECO:0000313" key="5">
    <source>
        <dbReference type="EMBL" id="CAL4801386.1"/>
    </source>
</evidence>
<proteinExistence type="predicted"/>
<organism evidence="3">
    <name type="scientific">Cladocopium goreaui</name>
    <dbReference type="NCBI Taxonomy" id="2562237"/>
    <lineage>
        <taxon>Eukaryota</taxon>
        <taxon>Sar</taxon>
        <taxon>Alveolata</taxon>
        <taxon>Dinophyceae</taxon>
        <taxon>Suessiales</taxon>
        <taxon>Symbiodiniaceae</taxon>
        <taxon>Cladocopium</taxon>
    </lineage>
</organism>
<dbReference type="EMBL" id="CAMXCT020006168">
    <property type="protein sequence ID" value="CAL1167449.1"/>
    <property type="molecule type" value="Genomic_DNA"/>
</dbReference>
<protein>
    <submittedName>
        <fullName evidence="5">Pentacotripeptide-repeat region of PRORP domain-containing protein</fullName>
    </submittedName>
</protein>
<dbReference type="EMBL" id="CAMXCT030006168">
    <property type="protein sequence ID" value="CAL4801386.1"/>
    <property type="molecule type" value="Genomic_DNA"/>
</dbReference>
<evidence type="ECO:0000313" key="6">
    <source>
        <dbReference type="Proteomes" id="UP001152797"/>
    </source>
</evidence>
<gene>
    <name evidence="3" type="ORF">C1SCF055_LOCUS39003</name>
</gene>
<evidence type="ECO:0000313" key="4">
    <source>
        <dbReference type="EMBL" id="CAL1167449.1"/>
    </source>
</evidence>
<evidence type="ECO:0000313" key="3">
    <source>
        <dbReference type="EMBL" id="CAI4014074.1"/>
    </source>
</evidence>
<dbReference type="InterPro" id="IPR002885">
    <property type="entry name" value="PPR_rpt"/>
</dbReference>